<proteinExistence type="predicted"/>
<accession>A0A5R9F5S8</accession>
<dbReference type="OrthoDB" id="4140682at2"/>
<keyword evidence="2" id="KW-0808">Transferase</keyword>
<sequence length="329" mass="37568">MTNKIRQVNLPEDYETISTLLSLNESLFGREKISVEALIKEDENIPVKDRTSFNDQGMLTGFCRERLVAVSNEDKVIGFASGWRTPFAEPGGLASKLIVHPDFRKRGVGSQLLIELEAWGKEKGASFLLGEVPDHELESNSFSSRRGYQTERHLYQSTLDITTFNADAFDSVLEEVKLSGIHFEDARSVNDVQLHTEIFNLFKKTLWDNPAMTEDDIPEEEEWKEIVSDFPEGMILAKKDGKYIGMTILIPREGNKEWFNDYTGVDRDYRRMHVALSLKLTAIQLAQSFKIEKMRTDNDSLNVPMLAINKKLGYQVSPGGHYRVRKKIK</sequence>
<name>A0A5R9F5S8_9BACL</name>
<dbReference type="GO" id="GO:0016747">
    <property type="term" value="F:acyltransferase activity, transferring groups other than amino-acyl groups"/>
    <property type="evidence" value="ECO:0007669"/>
    <property type="project" value="InterPro"/>
</dbReference>
<feature type="domain" description="N-acetyltransferase" evidence="1">
    <location>
        <begin position="181"/>
        <end position="329"/>
    </location>
</feature>
<feature type="domain" description="N-acetyltransferase" evidence="1">
    <location>
        <begin position="3"/>
        <end position="179"/>
    </location>
</feature>
<dbReference type="PANTHER" id="PTHR43072">
    <property type="entry name" value="N-ACETYLTRANSFERASE"/>
    <property type="match status" value="1"/>
</dbReference>
<evidence type="ECO:0000313" key="2">
    <source>
        <dbReference type="EMBL" id="TLS36988.1"/>
    </source>
</evidence>
<organism evidence="2 3">
    <name type="scientific">Exobacillus caeni</name>
    <dbReference type="NCBI Taxonomy" id="2574798"/>
    <lineage>
        <taxon>Bacteria</taxon>
        <taxon>Bacillati</taxon>
        <taxon>Bacillota</taxon>
        <taxon>Bacilli</taxon>
        <taxon>Bacillales</taxon>
        <taxon>Guptibacillaceae</taxon>
        <taxon>Exobacillus</taxon>
    </lineage>
</organism>
<dbReference type="RefSeq" id="WP_138127186.1">
    <property type="nucleotide sequence ID" value="NZ_SWLG01000008.1"/>
</dbReference>
<dbReference type="Pfam" id="PF00583">
    <property type="entry name" value="Acetyltransf_1"/>
    <property type="match status" value="2"/>
</dbReference>
<evidence type="ECO:0000313" key="3">
    <source>
        <dbReference type="Proteomes" id="UP000308230"/>
    </source>
</evidence>
<dbReference type="EMBL" id="SWLG01000008">
    <property type="protein sequence ID" value="TLS36988.1"/>
    <property type="molecule type" value="Genomic_DNA"/>
</dbReference>
<dbReference type="InterPro" id="IPR016181">
    <property type="entry name" value="Acyl_CoA_acyltransferase"/>
</dbReference>
<dbReference type="PANTHER" id="PTHR43072:SF52">
    <property type="entry name" value="GCN5-RELATED N-ACETYLTRANSFERASE"/>
    <property type="match status" value="1"/>
</dbReference>
<dbReference type="InterPro" id="IPR000182">
    <property type="entry name" value="GNAT_dom"/>
</dbReference>
<gene>
    <name evidence="2" type="ORF">FCL54_13630</name>
</gene>
<evidence type="ECO:0000259" key="1">
    <source>
        <dbReference type="PROSITE" id="PS51186"/>
    </source>
</evidence>
<dbReference type="Proteomes" id="UP000308230">
    <property type="component" value="Unassembled WGS sequence"/>
</dbReference>
<reference evidence="2 3" key="1">
    <citation type="submission" date="2019-04" db="EMBL/GenBank/DDBJ databases">
        <title>Bacillus caeni sp. nov., a bacterium isolated from mangrove sediment.</title>
        <authorList>
            <person name="Huang H."/>
            <person name="Mo K."/>
            <person name="Hu Y."/>
        </authorList>
    </citation>
    <scope>NUCLEOTIDE SEQUENCE [LARGE SCALE GENOMIC DNA]</scope>
    <source>
        <strain evidence="2 3">HB172195</strain>
    </source>
</reference>
<comment type="caution">
    <text evidence="2">The sequence shown here is derived from an EMBL/GenBank/DDBJ whole genome shotgun (WGS) entry which is preliminary data.</text>
</comment>
<keyword evidence="3" id="KW-1185">Reference proteome</keyword>
<dbReference type="PROSITE" id="PS51186">
    <property type="entry name" value="GNAT"/>
    <property type="match status" value="2"/>
</dbReference>
<dbReference type="CDD" id="cd04301">
    <property type="entry name" value="NAT_SF"/>
    <property type="match status" value="1"/>
</dbReference>
<dbReference type="SUPFAM" id="SSF55729">
    <property type="entry name" value="Acyl-CoA N-acyltransferases (Nat)"/>
    <property type="match status" value="2"/>
</dbReference>
<dbReference type="AlphaFoldDB" id="A0A5R9F5S8"/>
<protein>
    <submittedName>
        <fullName evidence="2">GNAT family N-acetyltransferase</fullName>
    </submittedName>
</protein>
<dbReference type="Gene3D" id="3.40.630.30">
    <property type="match status" value="1"/>
</dbReference>